<dbReference type="Pfam" id="PF01643">
    <property type="entry name" value="Acyl-ACP_TE"/>
    <property type="match status" value="1"/>
</dbReference>
<name>A0ABW8TJN5_9CLOT</name>
<evidence type="ECO:0000256" key="1">
    <source>
        <dbReference type="ARBA" id="ARBA00006500"/>
    </source>
</evidence>
<dbReference type="Pfam" id="PF20791">
    <property type="entry name" value="Acyl-ACP_TE_C"/>
    <property type="match status" value="1"/>
</dbReference>
<dbReference type="RefSeq" id="WP_406789413.1">
    <property type="nucleotide sequence ID" value="NZ_JBJIAA010000020.1"/>
</dbReference>
<evidence type="ECO:0000259" key="9">
    <source>
        <dbReference type="Pfam" id="PF20791"/>
    </source>
</evidence>
<keyword evidence="6" id="KW-0443">Lipid metabolism</keyword>
<evidence type="ECO:0000259" key="8">
    <source>
        <dbReference type="Pfam" id="PF01643"/>
    </source>
</evidence>
<sequence>MSKIMKKDYNVHLYEVNYNNKANIVSIMNYMGDLATYQSEKLGVGIEYLMSNKIAWVVYKWDVHMDKYPEYDDTVTISTNPYSIRKFYAYRKFEIFNKGEKIGEANSLWFLINTEKRRPCRVPEDLYNAYGLTKDDDKQLEFEKLLLPSEINSEKRFDVRYSDIDTNRHVNNVKYISWALENIPSDIMKTCSVSDIKVIYEKETSYGETITVQTQMQETEDKYIFDHVIKNSEGEKLTLIKTEFLKG</sequence>
<keyword evidence="11" id="KW-1185">Reference proteome</keyword>
<dbReference type="Proteomes" id="UP001623592">
    <property type="component" value="Unassembled WGS sequence"/>
</dbReference>
<keyword evidence="4" id="KW-0276">Fatty acid metabolism</keyword>
<dbReference type="SUPFAM" id="SSF54637">
    <property type="entry name" value="Thioesterase/thiol ester dehydrase-isomerase"/>
    <property type="match status" value="2"/>
</dbReference>
<evidence type="ECO:0000256" key="5">
    <source>
        <dbReference type="ARBA" id="ARBA00022946"/>
    </source>
</evidence>
<evidence type="ECO:0000256" key="6">
    <source>
        <dbReference type="ARBA" id="ARBA00023098"/>
    </source>
</evidence>
<accession>A0ABW8TJN5</accession>
<gene>
    <name evidence="10" type="ORF">ACJDT4_20310</name>
</gene>
<dbReference type="PANTHER" id="PTHR31727">
    <property type="entry name" value="OLEOYL-ACYL CARRIER PROTEIN THIOESTERASE 1, CHLOROPLASTIC"/>
    <property type="match status" value="1"/>
</dbReference>
<dbReference type="InterPro" id="IPR045023">
    <property type="entry name" value="FATA/B"/>
</dbReference>
<dbReference type="InterPro" id="IPR029069">
    <property type="entry name" value="HotDog_dom_sf"/>
</dbReference>
<dbReference type="InterPro" id="IPR002864">
    <property type="entry name" value="Acyl-ACP_thioesterase_NHD"/>
</dbReference>
<keyword evidence="7" id="KW-0275">Fatty acid biosynthesis</keyword>
<dbReference type="EMBL" id="JBJIAA010000020">
    <property type="protein sequence ID" value="MFL0252756.1"/>
    <property type="molecule type" value="Genomic_DNA"/>
</dbReference>
<dbReference type="Gene3D" id="3.10.129.10">
    <property type="entry name" value="Hotdog Thioesterase"/>
    <property type="match status" value="1"/>
</dbReference>
<organism evidence="10 11">
    <name type="scientific">Clostridium neuense</name>
    <dbReference type="NCBI Taxonomy" id="1728934"/>
    <lineage>
        <taxon>Bacteria</taxon>
        <taxon>Bacillati</taxon>
        <taxon>Bacillota</taxon>
        <taxon>Clostridia</taxon>
        <taxon>Eubacteriales</taxon>
        <taxon>Clostridiaceae</taxon>
        <taxon>Clostridium</taxon>
    </lineage>
</organism>
<dbReference type="PANTHER" id="PTHR31727:SF6">
    <property type="entry name" value="OLEOYL-ACYL CARRIER PROTEIN THIOESTERASE 1, CHLOROPLASTIC"/>
    <property type="match status" value="1"/>
</dbReference>
<comment type="similarity">
    <text evidence="1">Belongs to the acyl-ACP thioesterase family.</text>
</comment>
<evidence type="ECO:0000313" key="11">
    <source>
        <dbReference type="Proteomes" id="UP001623592"/>
    </source>
</evidence>
<keyword evidence="5" id="KW-0809">Transit peptide</keyword>
<dbReference type="InterPro" id="IPR049427">
    <property type="entry name" value="Acyl-ACP_TE_C"/>
</dbReference>
<evidence type="ECO:0000256" key="3">
    <source>
        <dbReference type="ARBA" id="ARBA00022801"/>
    </source>
</evidence>
<dbReference type="CDD" id="cd00586">
    <property type="entry name" value="4HBT"/>
    <property type="match status" value="2"/>
</dbReference>
<feature type="domain" description="Acyl-ACP thioesterase-like C-terminal" evidence="9">
    <location>
        <begin position="152"/>
        <end position="245"/>
    </location>
</feature>
<reference evidence="10 11" key="1">
    <citation type="submission" date="2024-11" db="EMBL/GenBank/DDBJ databases">
        <authorList>
            <person name="Heng Y.C."/>
            <person name="Lim A.C.H."/>
            <person name="Lee J.K.Y."/>
            <person name="Kittelmann S."/>
        </authorList>
    </citation>
    <scope>NUCLEOTIDE SEQUENCE [LARGE SCALE GENOMIC DNA]</scope>
    <source>
        <strain evidence="10 11">WILCCON 0114</strain>
    </source>
</reference>
<keyword evidence="2" id="KW-0444">Lipid biosynthesis</keyword>
<evidence type="ECO:0000313" key="10">
    <source>
        <dbReference type="EMBL" id="MFL0252756.1"/>
    </source>
</evidence>
<evidence type="ECO:0000256" key="4">
    <source>
        <dbReference type="ARBA" id="ARBA00022832"/>
    </source>
</evidence>
<proteinExistence type="inferred from homology"/>
<feature type="domain" description="Acyl-ACP thioesterase N-terminal hotdog" evidence="8">
    <location>
        <begin position="4"/>
        <end position="130"/>
    </location>
</feature>
<protein>
    <submittedName>
        <fullName evidence="10">Acyl-[acyl-carrier-protein] thioesterase</fullName>
    </submittedName>
</protein>
<keyword evidence="3" id="KW-0378">Hydrolase</keyword>
<evidence type="ECO:0000256" key="2">
    <source>
        <dbReference type="ARBA" id="ARBA00022516"/>
    </source>
</evidence>
<evidence type="ECO:0000256" key="7">
    <source>
        <dbReference type="ARBA" id="ARBA00023160"/>
    </source>
</evidence>
<comment type="caution">
    <text evidence="10">The sequence shown here is derived from an EMBL/GenBank/DDBJ whole genome shotgun (WGS) entry which is preliminary data.</text>
</comment>